<dbReference type="Pfam" id="PF22776">
    <property type="entry name" value="K_trans_C"/>
    <property type="match status" value="1"/>
</dbReference>
<gene>
    <name evidence="12" type="primary">kup</name>
    <name evidence="16" type="ORF">AACH10_13115</name>
</gene>
<feature type="domain" description="K+ potassium transporter C-terminal" evidence="15">
    <location>
        <begin position="498"/>
        <end position="648"/>
    </location>
</feature>
<feature type="transmembrane region" description="Helical" evidence="12">
    <location>
        <begin position="69"/>
        <end position="90"/>
    </location>
</feature>
<feature type="transmembrane region" description="Helical" evidence="12">
    <location>
        <begin position="307"/>
        <end position="327"/>
    </location>
</feature>
<sequence>MAIAVPAGAEPPVSPASAPSAAHPQRSSRAALTLGAIGVGYGDIGTSPLYTMKEVFSPATGVPLDAPHLIGAVSCIVWALMGVVTLKYVILILRADNRGEGGGLALTALAVQAVGHRPRLRRALLLLGVAGATLFYGDSIITPAISVLGAVEGLEVATPAFKPYVVPASLLILVGLFAVQRLGTAVVGRLFGPVIVLWFGVLAAAGVLNILAQPGILAALNPLHALHFLIDRGPGVLLAVGAIVLALTGAEALYADMGHFGRQPIQIAWTGLVLPALALNYLGQGALLMGQPAAIDNPFFRMFPAGLIWPVLLLATAAAVIASQAVISGAYSMTRQAIQLGFLPRMAVRHTSARESGQIYLPAVNWLLAAGVLAAVLGFGSSSALAGAYGIAVTLTMMITTVLTFVVVRLGWRLPAPLALGATAVFLAIDALLVAGCAMKFFDGGWFPLAVGALLFGLMHTWQAGRARVLATIRRDGLDLAGFVATLDAGSVPRCQRVAVYPVADPTLVPQALLHNLKHNQVLHATNVVATVQFAETPFVDEAHRVQLEPLGQGFWRARLRFGFMEQPDVPRAMALCRAQGLDVPMFETSWFLSRETLVPAEAVAALRGPLQRWRDRLFGAMSRNAGSAAAYFRLPDNAVVELGTRVQV</sequence>
<dbReference type="InterPro" id="IPR023051">
    <property type="entry name" value="Kup"/>
</dbReference>
<comment type="caution">
    <text evidence="16">The sequence shown here is derived from an EMBL/GenBank/DDBJ whole genome shotgun (WGS) entry which is preliminary data.</text>
</comment>
<feature type="transmembrane region" description="Helical" evidence="12">
    <location>
        <begin position="124"/>
        <end position="149"/>
    </location>
</feature>
<evidence type="ECO:0000256" key="12">
    <source>
        <dbReference type="HAMAP-Rule" id="MF_01522"/>
    </source>
</evidence>
<feature type="transmembrane region" description="Helical" evidence="12">
    <location>
        <begin position="236"/>
        <end position="255"/>
    </location>
</feature>
<comment type="similarity">
    <text evidence="2 12">Belongs to the HAK/KUP transporter (TC 2.A.72) family.</text>
</comment>
<evidence type="ECO:0000256" key="13">
    <source>
        <dbReference type="SAM" id="MobiDB-lite"/>
    </source>
</evidence>
<dbReference type="InterPro" id="IPR053951">
    <property type="entry name" value="K_trans_N"/>
</dbReference>
<evidence type="ECO:0000256" key="4">
    <source>
        <dbReference type="ARBA" id="ARBA00022475"/>
    </source>
</evidence>
<keyword evidence="9 12" id="KW-1133">Transmembrane helix</keyword>
<dbReference type="PANTHER" id="PTHR30540">
    <property type="entry name" value="OSMOTIC STRESS POTASSIUM TRANSPORTER"/>
    <property type="match status" value="1"/>
</dbReference>
<keyword evidence="6 12" id="KW-0812">Transmembrane</keyword>
<protein>
    <recommendedName>
        <fullName evidence="12">Probable potassium transport system protein Kup</fullName>
    </recommendedName>
</protein>
<feature type="transmembrane region" description="Helical" evidence="12">
    <location>
        <begin position="359"/>
        <end position="380"/>
    </location>
</feature>
<dbReference type="InterPro" id="IPR053952">
    <property type="entry name" value="K_trans_C"/>
</dbReference>
<evidence type="ECO:0000256" key="10">
    <source>
        <dbReference type="ARBA" id="ARBA00023065"/>
    </source>
</evidence>
<feature type="domain" description="K+ potassium transporter integral membrane" evidence="14">
    <location>
        <begin position="32"/>
        <end position="483"/>
    </location>
</feature>
<keyword evidence="11 12" id="KW-0472">Membrane</keyword>
<accession>A0ABU9CKE0</accession>
<evidence type="ECO:0000313" key="17">
    <source>
        <dbReference type="Proteomes" id="UP001365405"/>
    </source>
</evidence>
<proteinExistence type="inferred from homology"/>
<evidence type="ECO:0000256" key="9">
    <source>
        <dbReference type="ARBA" id="ARBA00022989"/>
    </source>
</evidence>
<keyword evidence="3 12" id="KW-0813">Transport</keyword>
<dbReference type="PANTHER" id="PTHR30540:SF79">
    <property type="entry name" value="LOW AFFINITY POTASSIUM TRANSPORT SYSTEM PROTEIN KUP"/>
    <property type="match status" value="1"/>
</dbReference>
<dbReference type="InterPro" id="IPR003855">
    <property type="entry name" value="K+_transporter"/>
</dbReference>
<evidence type="ECO:0000256" key="11">
    <source>
        <dbReference type="ARBA" id="ARBA00023136"/>
    </source>
</evidence>
<keyword evidence="17" id="KW-1185">Reference proteome</keyword>
<feature type="transmembrane region" description="Helical" evidence="12">
    <location>
        <begin position="267"/>
        <end position="287"/>
    </location>
</feature>
<evidence type="ECO:0000259" key="14">
    <source>
        <dbReference type="Pfam" id="PF02705"/>
    </source>
</evidence>
<dbReference type="HAMAP" id="MF_01522">
    <property type="entry name" value="Kup"/>
    <property type="match status" value="1"/>
</dbReference>
<comment type="subcellular location">
    <subcellularLocation>
        <location evidence="12">Cell membrane</location>
        <topology evidence="12">Multi-pass membrane protein</topology>
    </subcellularLocation>
    <subcellularLocation>
        <location evidence="1">Membrane</location>
        <topology evidence="1">Multi-pass membrane protein</topology>
    </subcellularLocation>
</comment>
<feature type="transmembrane region" description="Helical" evidence="12">
    <location>
        <begin position="161"/>
        <end position="179"/>
    </location>
</feature>
<feature type="transmembrane region" description="Helical" evidence="12">
    <location>
        <begin position="420"/>
        <end position="441"/>
    </location>
</feature>
<evidence type="ECO:0000313" key="16">
    <source>
        <dbReference type="EMBL" id="MEK8051184.1"/>
    </source>
</evidence>
<comment type="function">
    <text evidence="12">Transport of potassium into the cell. Likely operates as a K(+):H(+) symporter.</text>
</comment>
<name>A0ABU9CKE0_9BURK</name>
<dbReference type="RefSeq" id="WP_341410875.1">
    <property type="nucleotide sequence ID" value="NZ_JBBUTH010000007.1"/>
</dbReference>
<reference evidence="16 17" key="1">
    <citation type="submission" date="2024-04" db="EMBL/GenBank/DDBJ databases">
        <title>Novel species of the genus Ideonella isolated from streams.</title>
        <authorList>
            <person name="Lu H."/>
        </authorList>
    </citation>
    <scope>NUCLEOTIDE SEQUENCE [LARGE SCALE GENOMIC DNA]</scope>
    <source>
        <strain evidence="16 17">DXS22W</strain>
    </source>
</reference>
<evidence type="ECO:0000256" key="8">
    <source>
        <dbReference type="ARBA" id="ARBA00022958"/>
    </source>
</evidence>
<dbReference type="Pfam" id="PF02705">
    <property type="entry name" value="K_trans"/>
    <property type="match status" value="1"/>
</dbReference>
<keyword evidence="8 12" id="KW-0630">Potassium</keyword>
<feature type="transmembrane region" description="Helical" evidence="12">
    <location>
        <begin position="386"/>
        <end position="408"/>
    </location>
</feature>
<evidence type="ECO:0000256" key="5">
    <source>
        <dbReference type="ARBA" id="ARBA00022538"/>
    </source>
</evidence>
<keyword evidence="7 12" id="KW-0769">Symport</keyword>
<feature type="transmembrane region" description="Helical" evidence="12">
    <location>
        <begin position="447"/>
        <end position="465"/>
    </location>
</feature>
<dbReference type="EMBL" id="JBBUTH010000007">
    <property type="protein sequence ID" value="MEK8051184.1"/>
    <property type="molecule type" value="Genomic_DNA"/>
</dbReference>
<evidence type="ECO:0000256" key="6">
    <source>
        <dbReference type="ARBA" id="ARBA00022692"/>
    </source>
</evidence>
<comment type="catalytic activity">
    <reaction evidence="12">
        <text>K(+)(in) + H(+)(in) = K(+)(out) + H(+)(out)</text>
        <dbReference type="Rhea" id="RHEA:28490"/>
        <dbReference type="ChEBI" id="CHEBI:15378"/>
        <dbReference type="ChEBI" id="CHEBI:29103"/>
    </reaction>
</comment>
<feature type="transmembrane region" description="Helical" evidence="12">
    <location>
        <begin position="191"/>
        <end position="216"/>
    </location>
</feature>
<feature type="region of interest" description="Disordered" evidence="13">
    <location>
        <begin position="1"/>
        <end position="22"/>
    </location>
</feature>
<evidence type="ECO:0000256" key="1">
    <source>
        <dbReference type="ARBA" id="ARBA00004141"/>
    </source>
</evidence>
<keyword evidence="5 12" id="KW-0633">Potassium transport</keyword>
<evidence type="ECO:0000256" key="2">
    <source>
        <dbReference type="ARBA" id="ARBA00007019"/>
    </source>
</evidence>
<organism evidence="16 17">
    <name type="scientific">Pseudaquabacterium inlustre</name>
    <dbReference type="NCBI Taxonomy" id="2984192"/>
    <lineage>
        <taxon>Bacteria</taxon>
        <taxon>Pseudomonadati</taxon>
        <taxon>Pseudomonadota</taxon>
        <taxon>Betaproteobacteria</taxon>
        <taxon>Burkholderiales</taxon>
        <taxon>Sphaerotilaceae</taxon>
        <taxon>Pseudaquabacterium</taxon>
    </lineage>
</organism>
<keyword evidence="10 12" id="KW-0406">Ion transport</keyword>
<evidence type="ECO:0000256" key="7">
    <source>
        <dbReference type="ARBA" id="ARBA00022847"/>
    </source>
</evidence>
<keyword evidence="4 12" id="KW-1003">Cell membrane</keyword>
<dbReference type="Proteomes" id="UP001365405">
    <property type="component" value="Unassembled WGS sequence"/>
</dbReference>
<evidence type="ECO:0000259" key="15">
    <source>
        <dbReference type="Pfam" id="PF22776"/>
    </source>
</evidence>
<evidence type="ECO:0000256" key="3">
    <source>
        <dbReference type="ARBA" id="ARBA00022448"/>
    </source>
</evidence>